<name>A0A1I0YTI6_9BACI</name>
<accession>A0A1I0YTI6</accession>
<evidence type="ECO:0000313" key="1">
    <source>
        <dbReference type="EMBL" id="SFB16297.1"/>
    </source>
</evidence>
<dbReference type="InterPro" id="IPR011008">
    <property type="entry name" value="Dimeric_a/b-barrel"/>
</dbReference>
<dbReference type="Gene3D" id="3.30.70.100">
    <property type="match status" value="1"/>
</dbReference>
<gene>
    <name evidence="1" type="ORF">SAMN04488072_108150</name>
</gene>
<organism evidence="1 2">
    <name type="scientific">Lentibacillus halodurans</name>
    <dbReference type="NCBI Taxonomy" id="237679"/>
    <lineage>
        <taxon>Bacteria</taxon>
        <taxon>Bacillati</taxon>
        <taxon>Bacillota</taxon>
        <taxon>Bacilli</taxon>
        <taxon>Bacillales</taxon>
        <taxon>Bacillaceae</taxon>
        <taxon>Lentibacillus</taxon>
    </lineage>
</organism>
<dbReference type="InterPro" id="IPR009874">
    <property type="entry name" value="DUF1428"/>
</dbReference>
<dbReference type="RefSeq" id="WP_090237946.1">
    <property type="nucleotide sequence ID" value="NZ_FOJW01000008.1"/>
</dbReference>
<dbReference type="AlphaFoldDB" id="A0A1I0YTI6"/>
<dbReference type="OrthoDB" id="2968431at2"/>
<evidence type="ECO:0000313" key="2">
    <source>
        <dbReference type="Proteomes" id="UP000198642"/>
    </source>
</evidence>
<keyword evidence="2" id="KW-1185">Reference proteome</keyword>
<dbReference type="Pfam" id="PF07237">
    <property type="entry name" value="DUF1428"/>
    <property type="match status" value="1"/>
</dbReference>
<reference evidence="1 2" key="1">
    <citation type="submission" date="2016-10" db="EMBL/GenBank/DDBJ databases">
        <authorList>
            <person name="de Groot N.N."/>
        </authorList>
    </citation>
    <scope>NUCLEOTIDE SEQUENCE [LARGE SCALE GENOMIC DNA]</scope>
    <source>
        <strain evidence="1 2">CGMCC 1.3702</strain>
    </source>
</reference>
<protein>
    <submittedName>
        <fullName evidence="1">Uncharacterized protein</fullName>
    </submittedName>
</protein>
<dbReference type="SUPFAM" id="SSF54909">
    <property type="entry name" value="Dimeric alpha+beta barrel"/>
    <property type="match status" value="1"/>
</dbReference>
<sequence>MYTVIYLYRVKQEHVQTFTNINSQASEIYLSNGALEDNTYRAEDLNGNYGAKGLIDVIQKEKNEEIFFGQSVFRNKSHHDDVMAQVNQNPEIKELFDDITNIINLSNVVTATFTTEQ</sequence>
<proteinExistence type="predicted"/>
<dbReference type="EMBL" id="FOJW01000008">
    <property type="protein sequence ID" value="SFB16297.1"/>
    <property type="molecule type" value="Genomic_DNA"/>
</dbReference>
<dbReference type="Proteomes" id="UP000198642">
    <property type="component" value="Unassembled WGS sequence"/>
</dbReference>